<dbReference type="EMBL" id="MNCJ02000320">
    <property type="protein sequence ID" value="KAF5805201.1"/>
    <property type="molecule type" value="Genomic_DNA"/>
</dbReference>
<organism evidence="2 3">
    <name type="scientific">Helianthus annuus</name>
    <name type="common">Common sunflower</name>
    <dbReference type="NCBI Taxonomy" id="4232"/>
    <lineage>
        <taxon>Eukaryota</taxon>
        <taxon>Viridiplantae</taxon>
        <taxon>Streptophyta</taxon>
        <taxon>Embryophyta</taxon>
        <taxon>Tracheophyta</taxon>
        <taxon>Spermatophyta</taxon>
        <taxon>Magnoliopsida</taxon>
        <taxon>eudicotyledons</taxon>
        <taxon>Gunneridae</taxon>
        <taxon>Pentapetalae</taxon>
        <taxon>asterids</taxon>
        <taxon>campanulids</taxon>
        <taxon>Asterales</taxon>
        <taxon>Asteraceae</taxon>
        <taxon>Asteroideae</taxon>
        <taxon>Heliantheae alliance</taxon>
        <taxon>Heliantheae</taxon>
        <taxon>Helianthus</taxon>
    </lineage>
</organism>
<reference evidence="2" key="2">
    <citation type="submission" date="2020-06" db="EMBL/GenBank/DDBJ databases">
        <title>Helianthus annuus Genome sequencing and assembly Release 2.</title>
        <authorList>
            <person name="Gouzy J."/>
            <person name="Langlade N."/>
            <person name="Munos S."/>
        </authorList>
    </citation>
    <scope>NUCLEOTIDE SEQUENCE</scope>
    <source>
        <tissue evidence="2">Leaves</tissue>
    </source>
</reference>
<proteinExistence type="predicted"/>
<name>A0A9K3IYS1_HELAN</name>
<keyword evidence="3" id="KW-1185">Reference proteome</keyword>
<feature type="compositionally biased region" description="Gly residues" evidence="1">
    <location>
        <begin position="1"/>
        <end position="10"/>
    </location>
</feature>
<feature type="region of interest" description="Disordered" evidence="1">
    <location>
        <begin position="1"/>
        <end position="20"/>
    </location>
</feature>
<dbReference type="Proteomes" id="UP000215914">
    <property type="component" value="Unassembled WGS sequence"/>
</dbReference>
<dbReference type="Gramene" id="mRNA:HanXRQr2_Chr05g0206351">
    <property type="protein sequence ID" value="CDS:HanXRQr2_Chr05g0206351.1"/>
    <property type="gene ID" value="HanXRQr2_Chr05g0206351"/>
</dbReference>
<evidence type="ECO:0000313" key="2">
    <source>
        <dbReference type="EMBL" id="KAF5805201.1"/>
    </source>
</evidence>
<dbReference type="AlphaFoldDB" id="A0A9K3IYS1"/>
<protein>
    <submittedName>
        <fullName evidence="2">Uncharacterized protein</fullName>
    </submittedName>
</protein>
<evidence type="ECO:0000256" key="1">
    <source>
        <dbReference type="SAM" id="MobiDB-lite"/>
    </source>
</evidence>
<comment type="caution">
    <text evidence="2">The sequence shown here is derived from an EMBL/GenBank/DDBJ whole genome shotgun (WGS) entry which is preliminary data.</text>
</comment>
<accession>A0A9K3IYS1</accession>
<sequence length="104" mass="11605">MACDLDGGGQQQHRRSSRPPTTLIWRKKVVFRVVIDASGGPTGKISVAVTSYSVVMAAVCMVQRCVRIVSLIDLWFRHETLDDSGFISPFGFVFQICILIDRFV</sequence>
<reference evidence="2" key="1">
    <citation type="journal article" date="2017" name="Nature">
        <title>The sunflower genome provides insights into oil metabolism, flowering and Asterid evolution.</title>
        <authorList>
            <person name="Badouin H."/>
            <person name="Gouzy J."/>
            <person name="Grassa C.J."/>
            <person name="Murat F."/>
            <person name="Staton S.E."/>
            <person name="Cottret L."/>
            <person name="Lelandais-Briere C."/>
            <person name="Owens G.L."/>
            <person name="Carrere S."/>
            <person name="Mayjonade B."/>
            <person name="Legrand L."/>
            <person name="Gill N."/>
            <person name="Kane N.C."/>
            <person name="Bowers J.E."/>
            <person name="Hubner S."/>
            <person name="Bellec A."/>
            <person name="Berard A."/>
            <person name="Berges H."/>
            <person name="Blanchet N."/>
            <person name="Boniface M.C."/>
            <person name="Brunel D."/>
            <person name="Catrice O."/>
            <person name="Chaidir N."/>
            <person name="Claudel C."/>
            <person name="Donnadieu C."/>
            <person name="Faraut T."/>
            <person name="Fievet G."/>
            <person name="Helmstetter N."/>
            <person name="King M."/>
            <person name="Knapp S.J."/>
            <person name="Lai Z."/>
            <person name="Le Paslier M.C."/>
            <person name="Lippi Y."/>
            <person name="Lorenzon L."/>
            <person name="Mandel J.R."/>
            <person name="Marage G."/>
            <person name="Marchand G."/>
            <person name="Marquand E."/>
            <person name="Bret-Mestries E."/>
            <person name="Morien E."/>
            <person name="Nambeesan S."/>
            <person name="Nguyen T."/>
            <person name="Pegot-Espagnet P."/>
            <person name="Pouilly N."/>
            <person name="Raftis F."/>
            <person name="Sallet E."/>
            <person name="Schiex T."/>
            <person name="Thomas J."/>
            <person name="Vandecasteele C."/>
            <person name="Vares D."/>
            <person name="Vear F."/>
            <person name="Vautrin S."/>
            <person name="Crespi M."/>
            <person name="Mangin B."/>
            <person name="Burke J.M."/>
            <person name="Salse J."/>
            <person name="Munos S."/>
            <person name="Vincourt P."/>
            <person name="Rieseberg L.H."/>
            <person name="Langlade N.B."/>
        </authorList>
    </citation>
    <scope>NUCLEOTIDE SEQUENCE</scope>
    <source>
        <tissue evidence="2">Leaves</tissue>
    </source>
</reference>
<evidence type="ECO:0000313" key="3">
    <source>
        <dbReference type="Proteomes" id="UP000215914"/>
    </source>
</evidence>
<gene>
    <name evidence="2" type="ORF">HanXRQr2_Chr05g0206351</name>
</gene>